<protein>
    <submittedName>
        <fullName evidence="2">Uncharacterized protein</fullName>
    </submittedName>
</protein>
<organism evidence="2 3">
    <name type="scientific">Portunus trituberculatus</name>
    <name type="common">Swimming crab</name>
    <name type="synonym">Neptunus trituberculatus</name>
    <dbReference type="NCBI Taxonomy" id="210409"/>
    <lineage>
        <taxon>Eukaryota</taxon>
        <taxon>Metazoa</taxon>
        <taxon>Ecdysozoa</taxon>
        <taxon>Arthropoda</taxon>
        <taxon>Crustacea</taxon>
        <taxon>Multicrustacea</taxon>
        <taxon>Malacostraca</taxon>
        <taxon>Eumalacostraca</taxon>
        <taxon>Eucarida</taxon>
        <taxon>Decapoda</taxon>
        <taxon>Pleocyemata</taxon>
        <taxon>Brachyura</taxon>
        <taxon>Eubrachyura</taxon>
        <taxon>Portunoidea</taxon>
        <taxon>Portunidae</taxon>
        <taxon>Portuninae</taxon>
        <taxon>Portunus</taxon>
    </lineage>
</organism>
<evidence type="ECO:0000256" key="1">
    <source>
        <dbReference type="SAM" id="MobiDB-lite"/>
    </source>
</evidence>
<name>A0A5B7EEK7_PORTR</name>
<reference evidence="2 3" key="1">
    <citation type="submission" date="2019-05" db="EMBL/GenBank/DDBJ databases">
        <title>Another draft genome of Portunus trituberculatus and its Hox gene families provides insights of decapod evolution.</title>
        <authorList>
            <person name="Jeong J.-H."/>
            <person name="Song I."/>
            <person name="Kim S."/>
            <person name="Choi T."/>
            <person name="Kim D."/>
            <person name="Ryu S."/>
            <person name="Kim W."/>
        </authorList>
    </citation>
    <scope>NUCLEOTIDE SEQUENCE [LARGE SCALE GENOMIC DNA]</scope>
    <source>
        <tissue evidence="2">Muscle</tissue>
    </source>
</reference>
<proteinExistence type="predicted"/>
<evidence type="ECO:0000313" key="2">
    <source>
        <dbReference type="EMBL" id="MPC31787.1"/>
    </source>
</evidence>
<sequence>MIKMCSSTEGGHTHSSQSRDVSLKVTLPSSDLQVCVCVCVCVCSVLP</sequence>
<dbReference type="Proteomes" id="UP000324222">
    <property type="component" value="Unassembled WGS sequence"/>
</dbReference>
<accession>A0A5B7EEK7</accession>
<feature type="region of interest" description="Disordered" evidence="1">
    <location>
        <begin position="1"/>
        <end position="20"/>
    </location>
</feature>
<gene>
    <name evidence="2" type="ORF">E2C01_025083</name>
</gene>
<dbReference type="EMBL" id="VSRR010002504">
    <property type="protein sequence ID" value="MPC31787.1"/>
    <property type="molecule type" value="Genomic_DNA"/>
</dbReference>
<evidence type="ECO:0000313" key="3">
    <source>
        <dbReference type="Proteomes" id="UP000324222"/>
    </source>
</evidence>
<keyword evidence="3" id="KW-1185">Reference proteome</keyword>
<dbReference type="AlphaFoldDB" id="A0A5B7EEK7"/>
<comment type="caution">
    <text evidence="2">The sequence shown here is derived from an EMBL/GenBank/DDBJ whole genome shotgun (WGS) entry which is preliminary data.</text>
</comment>